<dbReference type="Pfam" id="PF01494">
    <property type="entry name" value="FAD_binding_3"/>
    <property type="match status" value="1"/>
</dbReference>
<dbReference type="Pfam" id="PF07976">
    <property type="entry name" value="Phe_hydrox_dim"/>
    <property type="match status" value="1"/>
</dbReference>
<gene>
    <name evidence="8" type="ORF">GGX14DRAFT_535094</name>
</gene>
<comment type="cofactor">
    <cofactor evidence="1">
        <name>FAD</name>
        <dbReference type="ChEBI" id="CHEBI:57692"/>
    </cofactor>
</comment>
<dbReference type="Gene3D" id="3.40.30.120">
    <property type="match status" value="1"/>
</dbReference>
<dbReference type="Gene3D" id="3.50.50.60">
    <property type="entry name" value="FAD/NAD(P)-binding domain"/>
    <property type="match status" value="1"/>
</dbReference>
<dbReference type="Gene3D" id="3.30.70.2450">
    <property type="match status" value="1"/>
</dbReference>
<dbReference type="SUPFAM" id="SSF52833">
    <property type="entry name" value="Thioredoxin-like"/>
    <property type="match status" value="1"/>
</dbReference>
<name>A0AAD6VCZ5_9AGAR</name>
<dbReference type="GO" id="GO:0071949">
    <property type="term" value="F:FAD binding"/>
    <property type="evidence" value="ECO:0007669"/>
    <property type="project" value="InterPro"/>
</dbReference>
<keyword evidence="9" id="KW-1185">Reference proteome</keyword>
<sequence length="573" mass="63485">MALCLAKNGVNARVLDKEDTFHTGSRGFGIQPRTFELMKILGIVDDVQKLATPIPTMQAYKLPGGTVPAKTWDLYEKTGIVWPDSPYANGACLSQSVLESIIRKHLNRYNITVELGQELVGFEQTEDAVSATILDHKTGKTYEIVTDYLVGADGAKGSTRKLLGLTFEGETKDTDGMVWGDVEIKGLGSDVFFFFDRPNCQFYAFRSTGIFGASRVISRNSFQFNVFQNFDHLIRIMARPLRPDGQEFGIGITGLNFDPGDLADEAKAKDFIREHTGRTDLEFGKFSWLSYFRPNMRMVNKFGENRVFVVGDAAHVHSPTGGQGMNTSAQDSSNLGWKLALVLKNLAPRTILSSFNVERLPVVAQMLHATSALYTHVVREVKDEATNKKEDENASGWFRWRNTALEMYGVNYRFSPIVVEERDTTAQDQENMMARAYQGYEGTGTLRAGDRAPEAPGLVHAGTETSLFSLFQPSMHTVLIFPPTDHASLDDIFATTSAYPKSTIQTFAVYKASASVQGTADLVDRQGDAYSSYLVANGKTTIVVVRPDGFIGAIVHDDRGLTRYFNHVFLQSV</sequence>
<feature type="domain" description="Phenol hydroxylase-like C-terminal dimerisation" evidence="7">
    <location>
        <begin position="523"/>
        <end position="571"/>
    </location>
</feature>
<organism evidence="8 9">
    <name type="scientific">Mycena pura</name>
    <dbReference type="NCBI Taxonomy" id="153505"/>
    <lineage>
        <taxon>Eukaryota</taxon>
        <taxon>Fungi</taxon>
        <taxon>Dikarya</taxon>
        <taxon>Basidiomycota</taxon>
        <taxon>Agaricomycotina</taxon>
        <taxon>Agaricomycetes</taxon>
        <taxon>Agaricomycetidae</taxon>
        <taxon>Agaricales</taxon>
        <taxon>Marasmiineae</taxon>
        <taxon>Mycenaceae</taxon>
        <taxon>Mycena</taxon>
    </lineage>
</organism>
<keyword evidence="4" id="KW-0274">FAD</keyword>
<dbReference type="SUPFAM" id="SSF51905">
    <property type="entry name" value="FAD/NAD(P)-binding domain"/>
    <property type="match status" value="1"/>
</dbReference>
<feature type="domain" description="FAD-binding" evidence="6">
    <location>
        <begin position="2"/>
        <end position="369"/>
    </location>
</feature>
<dbReference type="InterPro" id="IPR036188">
    <property type="entry name" value="FAD/NAD-bd_sf"/>
</dbReference>
<dbReference type="EMBL" id="JARJCW010000031">
    <property type="protein sequence ID" value="KAJ7209278.1"/>
    <property type="molecule type" value="Genomic_DNA"/>
</dbReference>
<evidence type="ECO:0000313" key="9">
    <source>
        <dbReference type="Proteomes" id="UP001219525"/>
    </source>
</evidence>
<evidence type="ECO:0000256" key="1">
    <source>
        <dbReference type="ARBA" id="ARBA00001974"/>
    </source>
</evidence>
<dbReference type="AlphaFoldDB" id="A0AAD6VCZ5"/>
<dbReference type="PANTHER" id="PTHR43004:SF19">
    <property type="entry name" value="BINDING MONOOXYGENASE, PUTATIVE (JCVI)-RELATED"/>
    <property type="match status" value="1"/>
</dbReference>
<evidence type="ECO:0000256" key="2">
    <source>
        <dbReference type="ARBA" id="ARBA00007801"/>
    </source>
</evidence>
<accession>A0AAD6VCZ5</accession>
<evidence type="ECO:0000256" key="5">
    <source>
        <dbReference type="ARBA" id="ARBA00023002"/>
    </source>
</evidence>
<comment type="similarity">
    <text evidence="2">Belongs to the PheA/TfdB FAD monooxygenase family.</text>
</comment>
<dbReference type="GO" id="GO:0016709">
    <property type="term" value="F:oxidoreductase activity, acting on paired donors, with incorporation or reduction of molecular oxygen, NAD(P)H as one donor, and incorporation of one atom of oxygen"/>
    <property type="evidence" value="ECO:0007669"/>
    <property type="project" value="UniProtKB-ARBA"/>
</dbReference>
<dbReference type="Proteomes" id="UP001219525">
    <property type="component" value="Unassembled WGS sequence"/>
</dbReference>
<comment type="caution">
    <text evidence="8">The sequence shown here is derived from an EMBL/GenBank/DDBJ whole genome shotgun (WGS) entry which is preliminary data.</text>
</comment>
<evidence type="ECO:0000256" key="4">
    <source>
        <dbReference type="ARBA" id="ARBA00022827"/>
    </source>
</evidence>
<keyword evidence="5" id="KW-0560">Oxidoreductase</keyword>
<dbReference type="InterPro" id="IPR012941">
    <property type="entry name" value="Phe_hydrox_C_dim_dom"/>
</dbReference>
<evidence type="ECO:0000259" key="6">
    <source>
        <dbReference type="Pfam" id="PF01494"/>
    </source>
</evidence>
<dbReference type="PRINTS" id="PR00420">
    <property type="entry name" value="RNGMNOXGNASE"/>
</dbReference>
<keyword evidence="3" id="KW-0285">Flavoprotein</keyword>
<protein>
    <submittedName>
        <fullName evidence="8">FAD binding domain-containing protein</fullName>
    </submittedName>
</protein>
<proteinExistence type="inferred from homology"/>
<dbReference type="InterPro" id="IPR050641">
    <property type="entry name" value="RIFMO-like"/>
</dbReference>
<evidence type="ECO:0000313" key="8">
    <source>
        <dbReference type="EMBL" id="KAJ7209278.1"/>
    </source>
</evidence>
<reference evidence="8" key="1">
    <citation type="submission" date="2023-03" db="EMBL/GenBank/DDBJ databases">
        <title>Massive genome expansion in bonnet fungi (Mycena s.s.) driven by repeated elements and novel gene families across ecological guilds.</title>
        <authorList>
            <consortium name="Lawrence Berkeley National Laboratory"/>
            <person name="Harder C.B."/>
            <person name="Miyauchi S."/>
            <person name="Viragh M."/>
            <person name="Kuo A."/>
            <person name="Thoen E."/>
            <person name="Andreopoulos B."/>
            <person name="Lu D."/>
            <person name="Skrede I."/>
            <person name="Drula E."/>
            <person name="Henrissat B."/>
            <person name="Morin E."/>
            <person name="Kohler A."/>
            <person name="Barry K."/>
            <person name="LaButti K."/>
            <person name="Morin E."/>
            <person name="Salamov A."/>
            <person name="Lipzen A."/>
            <person name="Mereny Z."/>
            <person name="Hegedus B."/>
            <person name="Baldrian P."/>
            <person name="Stursova M."/>
            <person name="Weitz H."/>
            <person name="Taylor A."/>
            <person name="Grigoriev I.V."/>
            <person name="Nagy L.G."/>
            <person name="Martin F."/>
            <person name="Kauserud H."/>
        </authorList>
    </citation>
    <scope>NUCLEOTIDE SEQUENCE</scope>
    <source>
        <strain evidence="8">9144</strain>
    </source>
</reference>
<dbReference type="InterPro" id="IPR002938">
    <property type="entry name" value="FAD-bd"/>
</dbReference>
<evidence type="ECO:0000259" key="7">
    <source>
        <dbReference type="Pfam" id="PF07976"/>
    </source>
</evidence>
<dbReference type="InterPro" id="IPR036249">
    <property type="entry name" value="Thioredoxin-like_sf"/>
</dbReference>
<dbReference type="PANTHER" id="PTHR43004">
    <property type="entry name" value="TRK SYSTEM POTASSIUM UPTAKE PROTEIN"/>
    <property type="match status" value="1"/>
</dbReference>
<evidence type="ECO:0000256" key="3">
    <source>
        <dbReference type="ARBA" id="ARBA00022630"/>
    </source>
</evidence>